<dbReference type="InterPro" id="IPR035914">
    <property type="entry name" value="Sperma_CUB_dom_sf"/>
</dbReference>
<feature type="chain" id="PRO_5005120707" description="Metalloendopeptidase" evidence="8">
    <location>
        <begin position="17"/>
        <end position="383"/>
    </location>
</feature>
<dbReference type="Gene3D" id="3.40.390.10">
    <property type="entry name" value="Collagenase (Catalytic Domain)"/>
    <property type="match status" value="1"/>
</dbReference>
<keyword evidence="11" id="KW-1185">Reference proteome</keyword>
<dbReference type="Gene3D" id="2.60.120.290">
    <property type="entry name" value="Spermadhesin, CUB domain"/>
    <property type="match status" value="1"/>
</dbReference>
<dbReference type="InterPro" id="IPR001506">
    <property type="entry name" value="Peptidase_M12A"/>
</dbReference>
<dbReference type="InterPro" id="IPR024079">
    <property type="entry name" value="MetalloPept_cat_dom_sf"/>
</dbReference>
<dbReference type="AlphaFoldDB" id="A0A0K0EGP9"/>
<dbReference type="SUPFAM" id="SSF49854">
    <property type="entry name" value="Spermadhesin, CUB domain"/>
    <property type="match status" value="1"/>
</dbReference>
<evidence type="ECO:0000256" key="8">
    <source>
        <dbReference type="RuleBase" id="RU361183"/>
    </source>
</evidence>
<keyword evidence="7" id="KW-1015">Disulfide bond</keyword>
<dbReference type="PROSITE" id="PS00022">
    <property type="entry name" value="EGF_1"/>
    <property type="match status" value="1"/>
</dbReference>
<dbReference type="SUPFAM" id="SSF55486">
    <property type="entry name" value="Metalloproteases ('zincins'), catalytic domain"/>
    <property type="match status" value="1"/>
</dbReference>
<dbReference type="GO" id="GO:0006508">
    <property type="term" value="P:proteolysis"/>
    <property type="evidence" value="ECO:0007669"/>
    <property type="project" value="UniProtKB-KW"/>
</dbReference>
<name>A0A0K0EGP9_STRER</name>
<organism evidence="12">
    <name type="scientific">Strongyloides stercoralis</name>
    <name type="common">Threadworm</name>
    <dbReference type="NCBI Taxonomy" id="6248"/>
    <lineage>
        <taxon>Eukaryota</taxon>
        <taxon>Metazoa</taxon>
        <taxon>Ecdysozoa</taxon>
        <taxon>Nematoda</taxon>
        <taxon>Chromadorea</taxon>
        <taxon>Rhabditida</taxon>
        <taxon>Tylenchina</taxon>
        <taxon>Panagrolaimomorpha</taxon>
        <taxon>Strongyloidoidea</taxon>
        <taxon>Strongyloididae</taxon>
        <taxon>Strongyloides</taxon>
    </lineage>
</organism>
<feature type="domain" description="EGF-like" evidence="9 10">
    <location>
        <begin position="252"/>
        <end position="263"/>
    </location>
</feature>
<dbReference type="PANTHER" id="PTHR10127:SF780">
    <property type="entry name" value="METALLOENDOPEPTIDASE"/>
    <property type="match status" value="1"/>
</dbReference>
<keyword evidence="3 8" id="KW-0479">Metal-binding</keyword>
<dbReference type="PANTHER" id="PTHR10127">
    <property type="entry name" value="DISCOIDIN, CUB, EGF, LAMININ , AND ZINC METALLOPROTEASE DOMAIN CONTAINING"/>
    <property type="match status" value="1"/>
</dbReference>
<keyword evidence="1" id="KW-0245">EGF-like domain</keyword>
<evidence type="ECO:0000256" key="1">
    <source>
        <dbReference type="ARBA" id="ARBA00022536"/>
    </source>
</evidence>
<dbReference type="GO" id="GO:0046872">
    <property type="term" value="F:metal ion binding"/>
    <property type="evidence" value="ECO:0007669"/>
    <property type="project" value="UniProtKB-KW"/>
</dbReference>
<comment type="cofactor">
    <cofactor evidence="8">
        <name>Zn(2+)</name>
        <dbReference type="ChEBI" id="CHEBI:29105"/>
    </cofactor>
    <text evidence="8">Binds 1 zinc ion per subunit.</text>
</comment>
<accession>A0A0K0EGP9</accession>
<keyword evidence="8" id="KW-0732">Signal</keyword>
<evidence type="ECO:0000256" key="5">
    <source>
        <dbReference type="ARBA" id="ARBA00022833"/>
    </source>
</evidence>
<dbReference type="Proteomes" id="UP000035681">
    <property type="component" value="Unplaced"/>
</dbReference>
<keyword evidence="4 8" id="KW-0378">Hydrolase</keyword>
<keyword evidence="2 8" id="KW-0645">Protease</keyword>
<feature type="signal peptide" evidence="8">
    <location>
        <begin position="1"/>
        <end position="16"/>
    </location>
</feature>
<proteinExistence type="predicted"/>
<evidence type="ECO:0000313" key="12">
    <source>
        <dbReference type="WBParaSite" id="SSTP_0000866000.1"/>
    </source>
</evidence>
<evidence type="ECO:0000256" key="7">
    <source>
        <dbReference type="ARBA" id="ARBA00023157"/>
    </source>
</evidence>
<evidence type="ECO:0000256" key="6">
    <source>
        <dbReference type="ARBA" id="ARBA00023049"/>
    </source>
</evidence>
<dbReference type="PROSITE" id="PS01186">
    <property type="entry name" value="EGF_2"/>
    <property type="match status" value="1"/>
</dbReference>
<evidence type="ECO:0000256" key="3">
    <source>
        <dbReference type="ARBA" id="ARBA00022723"/>
    </source>
</evidence>
<dbReference type="InterPro" id="IPR000742">
    <property type="entry name" value="EGF"/>
</dbReference>
<dbReference type="Pfam" id="PF00431">
    <property type="entry name" value="CUB"/>
    <property type="match status" value="1"/>
</dbReference>
<sequence>MLNLFLFFILYLLCIAENIDQTDDYESEELHYVVDTYPPYPVKPKIINYFLVNNVYSKNIDAAFKSLKSKTCLIFEKKKNWNDKINIHFFLDYGSDIVTLARNKKEETKAFLTNKTLHNLRLTSHYVGRTLGLTPEILRKDRDQFVKMNWNNLDNNYKLYYKNANITKIRQPNTNFNFGSLMFLSPTYGSKNNKPVFKAKISSYYNEMFAKFDYFSHNDKKFLNDIYCSNKCKKKISKCENGGYPHPSCTKCICPRGFEGKKCTKLASSKGKCGGKKSFSASQQKQFIDGDKFSGTCYFSIKSKPGMRVQVTVENLNLSSKNKCDGEFGLEIKHRDDKGADGLYLCGKYKKVEIRAMSNFVVIRYKVTGSDNKMKISYKEVKA</sequence>
<dbReference type="EC" id="3.4.24.-" evidence="8"/>
<evidence type="ECO:0000259" key="9">
    <source>
        <dbReference type="PROSITE" id="PS00022"/>
    </source>
</evidence>
<keyword evidence="5 8" id="KW-0862">Zinc</keyword>
<evidence type="ECO:0000256" key="2">
    <source>
        <dbReference type="ARBA" id="ARBA00022670"/>
    </source>
</evidence>
<dbReference type="PRINTS" id="PR00480">
    <property type="entry name" value="ASTACIN"/>
</dbReference>
<protein>
    <recommendedName>
        <fullName evidence="8">Metalloendopeptidase</fullName>
        <ecNumber evidence="8">3.4.24.-</ecNumber>
    </recommendedName>
</protein>
<evidence type="ECO:0000259" key="10">
    <source>
        <dbReference type="PROSITE" id="PS01186"/>
    </source>
</evidence>
<evidence type="ECO:0000313" key="11">
    <source>
        <dbReference type="Proteomes" id="UP000035681"/>
    </source>
</evidence>
<dbReference type="WBParaSite" id="SSTP_0000866000.1">
    <property type="protein sequence ID" value="SSTP_0000866000.1"/>
    <property type="gene ID" value="SSTP_0000866000"/>
</dbReference>
<dbReference type="InterPro" id="IPR000859">
    <property type="entry name" value="CUB_dom"/>
</dbReference>
<dbReference type="WBParaSite" id="TCONS_00016597.p1">
    <property type="protein sequence ID" value="TCONS_00016597.p1"/>
    <property type="gene ID" value="XLOC_011213"/>
</dbReference>
<keyword evidence="6 8" id="KW-0482">Metalloprotease</keyword>
<reference evidence="12" key="1">
    <citation type="submission" date="2015-08" db="UniProtKB">
        <authorList>
            <consortium name="WormBaseParasite"/>
        </authorList>
    </citation>
    <scope>IDENTIFICATION</scope>
</reference>
<dbReference type="GO" id="GO:0004222">
    <property type="term" value="F:metalloendopeptidase activity"/>
    <property type="evidence" value="ECO:0007669"/>
    <property type="project" value="UniProtKB-UniRule"/>
</dbReference>
<dbReference type="Pfam" id="PF01400">
    <property type="entry name" value="Astacin"/>
    <property type="match status" value="1"/>
</dbReference>
<evidence type="ECO:0000256" key="4">
    <source>
        <dbReference type="ARBA" id="ARBA00022801"/>
    </source>
</evidence>